<dbReference type="SUPFAM" id="SSF53474">
    <property type="entry name" value="alpha/beta-Hydrolases"/>
    <property type="match status" value="1"/>
</dbReference>
<proteinExistence type="inferred from homology"/>
<evidence type="ECO:0000313" key="4">
    <source>
        <dbReference type="EMBL" id="TAA20825.1"/>
    </source>
</evidence>
<dbReference type="Pfam" id="PF00756">
    <property type="entry name" value="Esterase"/>
    <property type="match status" value="1"/>
</dbReference>
<dbReference type="PANTHER" id="PTHR40841">
    <property type="entry name" value="SIDEROPHORE TRIACETYLFUSARININE C ESTERASE"/>
    <property type="match status" value="1"/>
</dbReference>
<dbReference type="InterPro" id="IPR052558">
    <property type="entry name" value="Siderophore_Hydrolase_D"/>
</dbReference>
<dbReference type="InterPro" id="IPR029058">
    <property type="entry name" value="AB_hydrolase_fold"/>
</dbReference>
<keyword evidence="5" id="KW-1185">Reference proteome</keyword>
<sequence length="323" mass="35963">MRRWRWTLALLCLLCGCDDHGARQTTKPAVSEQGSASARAKPQAVAPTDPRWQRGQGLPYELLGTQVWDVPDPVSGRDYQVFVSLPASYDDRPQREYPVLYVTDADYAFPVARQIARRLNGEGARVQDFILVGLSYAKGETGMSSRRRDYTPTLAGSPGAPPEAVHGGAEAYIAYVRDQVFGFIEGRYRTASDRRIFLGHSYGGLLGTQIMLTEPTMFSAYILGSPSYWYDQHAMAKLEKAYARQHDDLPAKVYLYVGQYEQVRYGKQYDMVTDARAMTAALSSHGYRSLGLKLEVLDDEDHLSIAPRGMTHGLLQVLAADPP</sequence>
<dbReference type="Gene3D" id="3.40.50.1820">
    <property type="entry name" value="alpha/beta hydrolase"/>
    <property type="match status" value="1"/>
</dbReference>
<evidence type="ECO:0000313" key="5">
    <source>
        <dbReference type="Proteomes" id="UP000293089"/>
    </source>
</evidence>
<protein>
    <submittedName>
        <fullName evidence="4">Alpha/beta hydrolase</fullName>
    </submittedName>
</protein>
<keyword evidence="2 4" id="KW-0378">Hydrolase</keyword>
<name>A0ABY1WFW1_9GAMM</name>
<dbReference type="RefSeq" id="WP_130532110.1">
    <property type="nucleotide sequence ID" value="NZ_SHMD01000007.1"/>
</dbReference>
<accession>A0ABY1WFW1</accession>
<dbReference type="Proteomes" id="UP000293089">
    <property type="component" value="Unassembled WGS sequence"/>
</dbReference>
<feature type="compositionally biased region" description="Polar residues" evidence="3">
    <location>
        <begin position="24"/>
        <end position="36"/>
    </location>
</feature>
<evidence type="ECO:0000256" key="3">
    <source>
        <dbReference type="SAM" id="MobiDB-lite"/>
    </source>
</evidence>
<organism evidence="4 5">
    <name type="scientific">Pseudoxanthomonas winnipegensis</name>
    <dbReference type="NCBI Taxonomy" id="2480810"/>
    <lineage>
        <taxon>Bacteria</taxon>
        <taxon>Pseudomonadati</taxon>
        <taxon>Pseudomonadota</taxon>
        <taxon>Gammaproteobacteria</taxon>
        <taxon>Lysobacterales</taxon>
        <taxon>Lysobacteraceae</taxon>
        <taxon>Pseudoxanthomonas</taxon>
    </lineage>
</organism>
<comment type="caution">
    <text evidence="4">The sequence shown here is derived from an EMBL/GenBank/DDBJ whole genome shotgun (WGS) entry which is preliminary data.</text>
</comment>
<feature type="region of interest" description="Disordered" evidence="3">
    <location>
        <begin position="24"/>
        <end position="53"/>
    </location>
</feature>
<dbReference type="GO" id="GO:0016787">
    <property type="term" value="F:hydrolase activity"/>
    <property type="evidence" value="ECO:0007669"/>
    <property type="project" value="UniProtKB-KW"/>
</dbReference>
<dbReference type="EMBL" id="SHME01000002">
    <property type="protein sequence ID" value="TAA20825.1"/>
    <property type="molecule type" value="Genomic_DNA"/>
</dbReference>
<reference evidence="4 5" key="1">
    <citation type="submission" date="2019-02" db="EMBL/GenBank/DDBJ databases">
        <title>WGS of Pseudoxanthomonas species novum from clinical isolates.</title>
        <authorList>
            <person name="Bernier A.-M."/>
            <person name="Bernard K."/>
            <person name="Vachon A."/>
        </authorList>
    </citation>
    <scope>NUCLEOTIDE SEQUENCE [LARGE SCALE GENOMIC DNA]</scope>
    <source>
        <strain evidence="5">NML 170316</strain>
    </source>
</reference>
<dbReference type="PANTHER" id="PTHR40841:SF2">
    <property type="entry name" value="SIDEROPHORE-DEGRADING ESTERASE (EUROFUNG)"/>
    <property type="match status" value="1"/>
</dbReference>
<dbReference type="PROSITE" id="PS51257">
    <property type="entry name" value="PROKAR_LIPOPROTEIN"/>
    <property type="match status" value="1"/>
</dbReference>
<evidence type="ECO:0000256" key="2">
    <source>
        <dbReference type="ARBA" id="ARBA00022801"/>
    </source>
</evidence>
<dbReference type="InterPro" id="IPR000801">
    <property type="entry name" value="Esterase-like"/>
</dbReference>
<comment type="similarity">
    <text evidence="1">Belongs to the esterase D family.</text>
</comment>
<gene>
    <name evidence="4" type="ORF">EA658_07760</name>
</gene>
<evidence type="ECO:0000256" key="1">
    <source>
        <dbReference type="ARBA" id="ARBA00005622"/>
    </source>
</evidence>